<dbReference type="EMBL" id="JAYWIO010000003">
    <property type="protein sequence ID" value="KAK7274182.1"/>
    <property type="molecule type" value="Genomic_DNA"/>
</dbReference>
<name>A0AAN9FCU5_CROPI</name>
<feature type="compositionally biased region" description="Basic and acidic residues" evidence="1">
    <location>
        <begin position="20"/>
        <end position="31"/>
    </location>
</feature>
<evidence type="ECO:0000256" key="1">
    <source>
        <dbReference type="SAM" id="MobiDB-lite"/>
    </source>
</evidence>
<organism evidence="2 3">
    <name type="scientific">Crotalaria pallida</name>
    <name type="common">Smooth rattlebox</name>
    <name type="synonym">Crotalaria striata</name>
    <dbReference type="NCBI Taxonomy" id="3830"/>
    <lineage>
        <taxon>Eukaryota</taxon>
        <taxon>Viridiplantae</taxon>
        <taxon>Streptophyta</taxon>
        <taxon>Embryophyta</taxon>
        <taxon>Tracheophyta</taxon>
        <taxon>Spermatophyta</taxon>
        <taxon>Magnoliopsida</taxon>
        <taxon>eudicotyledons</taxon>
        <taxon>Gunneridae</taxon>
        <taxon>Pentapetalae</taxon>
        <taxon>rosids</taxon>
        <taxon>fabids</taxon>
        <taxon>Fabales</taxon>
        <taxon>Fabaceae</taxon>
        <taxon>Papilionoideae</taxon>
        <taxon>50 kb inversion clade</taxon>
        <taxon>genistoids sensu lato</taxon>
        <taxon>core genistoids</taxon>
        <taxon>Crotalarieae</taxon>
        <taxon>Crotalaria</taxon>
    </lineage>
</organism>
<dbReference type="AlphaFoldDB" id="A0AAN9FCU5"/>
<accession>A0AAN9FCU5</accession>
<reference evidence="2 3" key="1">
    <citation type="submission" date="2024-01" db="EMBL/GenBank/DDBJ databases">
        <title>The genomes of 5 underutilized Papilionoideae crops provide insights into root nodulation and disease resistanc.</title>
        <authorList>
            <person name="Yuan L."/>
        </authorList>
    </citation>
    <scope>NUCLEOTIDE SEQUENCE [LARGE SCALE GENOMIC DNA]</scope>
    <source>
        <strain evidence="2">ZHUSHIDOU_FW_LH</strain>
        <tissue evidence="2">Leaf</tissue>
    </source>
</reference>
<feature type="region of interest" description="Disordered" evidence="1">
    <location>
        <begin position="1"/>
        <end position="31"/>
    </location>
</feature>
<dbReference type="Proteomes" id="UP001372338">
    <property type="component" value="Unassembled WGS sequence"/>
</dbReference>
<evidence type="ECO:0000313" key="3">
    <source>
        <dbReference type="Proteomes" id="UP001372338"/>
    </source>
</evidence>
<sequence>MAKKRGRPPKTNPTTPLSSSRKDPPVTKDNEERNLISFALLDAEGIKTDALDDLDDQQTKALITNIDRLLLEENLNNIQLHSIMREGIQNEVNAAVIEDSDEQ</sequence>
<proteinExistence type="predicted"/>
<protein>
    <submittedName>
        <fullName evidence="2">Uncharacterized protein</fullName>
    </submittedName>
</protein>
<gene>
    <name evidence="2" type="ORF">RIF29_15261</name>
</gene>
<keyword evidence="3" id="KW-1185">Reference proteome</keyword>
<evidence type="ECO:0000313" key="2">
    <source>
        <dbReference type="EMBL" id="KAK7274182.1"/>
    </source>
</evidence>
<comment type="caution">
    <text evidence="2">The sequence shown here is derived from an EMBL/GenBank/DDBJ whole genome shotgun (WGS) entry which is preliminary data.</text>
</comment>